<organism evidence="4 5">
    <name type="scientific">Actinoplanes ianthinogenes</name>
    <dbReference type="NCBI Taxonomy" id="122358"/>
    <lineage>
        <taxon>Bacteria</taxon>
        <taxon>Bacillati</taxon>
        <taxon>Actinomycetota</taxon>
        <taxon>Actinomycetes</taxon>
        <taxon>Micromonosporales</taxon>
        <taxon>Micromonosporaceae</taxon>
        <taxon>Actinoplanes</taxon>
    </lineage>
</organism>
<accession>A0ABM7LZ73</accession>
<sequence>MSRPVPDRLRELEADVRDLRVLPAAEVRARGRRRGRRQLAAVTVAGVVVAAVAAVAFVWPSEHGAPGVDAPVGDPPAGRTEVPCVLTLPDDPAQVRIRVLDGGAKTALIDDAAAQLRERRFTVLNGATGYPLPGVASLSYGPAGIGSAVLVRAELHGEATMLFDPSFPDATVEVTLGQGFTRLTSPTETNQNLAEAGEPTAPPECSVVATESAGG</sequence>
<evidence type="ECO:0000313" key="5">
    <source>
        <dbReference type="Proteomes" id="UP000676967"/>
    </source>
</evidence>
<gene>
    <name evidence="4" type="ORF">Aiant_52730</name>
</gene>
<keyword evidence="2" id="KW-1133">Transmembrane helix</keyword>
<feature type="region of interest" description="Disordered" evidence="1">
    <location>
        <begin position="192"/>
        <end position="215"/>
    </location>
</feature>
<protein>
    <recommendedName>
        <fullName evidence="3">LytR/CpsA/Psr regulator C-terminal domain-containing protein</fullName>
    </recommendedName>
</protein>
<evidence type="ECO:0000313" key="4">
    <source>
        <dbReference type="EMBL" id="BCJ44616.1"/>
    </source>
</evidence>
<name>A0ABM7LZ73_9ACTN</name>
<dbReference type="Pfam" id="PF13399">
    <property type="entry name" value="LytR_C"/>
    <property type="match status" value="1"/>
</dbReference>
<keyword evidence="5" id="KW-1185">Reference proteome</keyword>
<reference evidence="4 5" key="1">
    <citation type="submission" date="2020-08" db="EMBL/GenBank/DDBJ databases">
        <title>Whole genome shotgun sequence of Actinoplanes ianthinogenes NBRC 13996.</title>
        <authorList>
            <person name="Komaki H."/>
            <person name="Tamura T."/>
        </authorList>
    </citation>
    <scope>NUCLEOTIDE SEQUENCE [LARGE SCALE GENOMIC DNA]</scope>
    <source>
        <strain evidence="4 5">NBRC 13996</strain>
    </source>
</reference>
<dbReference type="EMBL" id="AP023356">
    <property type="protein sequence ID" value="BCJ44616.1"/>
    <property type="molecule type" value="Genomic_DNA"/>
</dbReference>
<evidence type="ECO:0000259" key="3">
    <source>
        <dbReference type="Pfam" id="PF13399"/>
    </source>
</evidence>
<keyword evidence="2" id="KW-0472">Membrane</keyword>
<keyword evidence="2" id="KW-0812">Transmembrane</keyword>
<feature type="transmembrane region" description="Helical" evidence="2">
    <location>
        <begin position="39"/>
        <end position="59"/>
    </location>
</feature>
<evidence type="ECO:0000256" key="2">
    <source>
        <dbReference type="SAM" id="Phobius"/>
    </source>
</evidence>
<dbReference type="Proteomes" id="UP000676967">
    <property type="component" value="Chromosome"/>
</dbReference>
<evidence type="ECO:0000256" key="1">
    <source>
        <dbReference type="SAM" id="MobiDB-lite"/>
    </source>
</evidence>
<feature type="domain" description="LytR/CpsA/Psr regulator C-terminal" evidence="3">
    <location>
        <begin position="94"/>
        <end position="180"/>
    </location>
</feature>
<proteinExistence type="predicted"/>
<dbReference type="InterPro" id="IPR027381">
    <property type="entry name" value="LytR/CpsA/Psr_C"/>
</dbReference>